<evidence type="ECO:0000256" key="1">
    <source>
        <dbReference type="SAM" id="MobiDB-lite"/>
    </source>
</evidence>
<proteinExistence type="predicted"/>
<sequence>MTEKQAIRFISDEQGGYRIAEHSAYEPALLITNGHPGVAAAVSPADGGYGASTQTFQWNEASDAGSYRLVIAADAEFETIVKDQSGIGQNSYSVSGLEYGSIYYWKVVAINDNGYTFSNTYRFLVPNSDTYSKPLNQPVETPFYGDEAMFDNNNPLLDIGFAFDLFGEQFTQLIAEWYGEIRFQDPNSYYYMFPFSDDYNGLELSPMTKVIYKTIGAESDPDQKFVIQYTNMGLCCDYDQLDPFGTFQIILYESTNEIQFQYPNLVGFDYGERAFGSYADIGLRGSLGSVNYSKSGNIKKVSEKQAIRFIPDGLGSYTITANAVYEPILLTLNTLPAAPTAVSPADGSLSAPNLQWSDVSGATSYRVLIATDAKFKSIVLDETVAQNNLNVSGLEEGMGYYWKVVALNDAGYTFSNTYRFALASTQSINVATSGASSITSMTATVGGHVIANGNEIISERGIAYSLNANPTINDNRRVADTTGTGDYSVIIDRLQSGATYHIRAYAVSGAVITYGQDETFKTFSSSASLNTLNLSGITLEQSVSESVYAYTASVPYSVSSTTVTATVSDAVYGNVALSLYDGADSLVLGPVNLASGQTSGQLPLKSGSNQIELVLTAEDGSNKLYSVTVTRAAPPVTPTPSSGGGGGSSTVTSKDGKLTLPVGKAGEVSLNNEIEIAIPANASKKQLELTIEKVLSTQGLLSNKEILASSVYEILKNFTENFDKPVTITISFDPSKLKSGQTVAIFYYDEVKKTWVKVEGGKISKDRISADVNHFTKFAALVVDEKTGLPVSEQSTEPTTKPATEEVKFSDIAGHWAEASIKQAVYGGIVKGYANGTFKPNATVTRAEFAVMLMNALKPQGNGAELKFTDNATIGAWAKNAVAQGVQAGIIKGGNDGSFRPNAEVTRAEMAVMIANALGKSSEANATTGFADDKDIPAWAKGSVAIAKQAGIVQGKSGNKFAPQDNATRAEAVTVLLKMLTHKNK</sequence>
<dbReference type="KEGG" id="cheb:HH215_27835"/>
<keyword evidence="4" id="KW-1185">Reference proteome</keyword>
<dbReference type="Gene3D" id="2.60.220.30">
    <property type="match status" value="1"/>
</dbReference>
<dbReference type="Pfam" id="PF12733">
    <property type="entry name" value="Cadherin-like"/>
    <property type="match status" value="1"/>
</dbReference>
<dbReference type="InterPro" id="IPR013783">
    <property type="entry name" value="Ig-like_fold"/>
</dbReference>
<dbReference type="Proteomes" id="UP000502248">
    <property type="component" value="Chromosome"/>
</dbReference>
<name>A0A7Z2VNJ0_9BACL</name>
<dbReference type="PANTHER" id="PTHR43308:SF5">
    <property type="entry name" value="S-LAYER PROTEIN _ PEPTIDOGLYCAN ENDO-BETA-N-ACETYLGLUCOSAMINIDASE"/>
    <property type="match status" value="1"/>
</dbReference>
<dbReference type="PROSITE" id="PS51272">
    <property type="entry name" value="SLH"/>
    <property type="match status" value="3"/>
</dbReference>
<evidence type="ECO:0000259" key="2">
    <source>
        <dbReference type="PROSITE" id="PS51272"/>
    </source>
</evidence>
<evidence type="ECO:0000313" key="4">
    <source>
        <dbReference type="Proteomes" id="UP000502248"/>
    </source>
</evidence>
<dbReference type="SMART" id="SM00060">
    <property type="entry name" value="FN3"/>
    <property type="match status" value="3"/>
</dbReference>
<feature type="domain" description="SLH" evidence="2">
    <location>
        <begin position="865"/>
        <end position="928"/>
    </location>
</feature>
<dbReference type="InterPro" id="IPR051465">
    <property type="entry name" value="Cell_Envelope_Struct_Comp"/>
</dbReference>
<dbReference type="InterPro" id="IPR003961">
    <property type="entry name" value="FN3_dom"/>
</dbReference>
<dbReference type="InterPro" id="IPR036116">
    <property type="entry name" value="FN3_sf"/>
</dbReference>
<feature type="domain" description="SLH" evidence="2">
    <location>
        <begin position="804"/>
        <end position="864"/>
    </location>
</feature>
<dbReference type="InterPro" id="IPR025883">
    <property type="entry name" value="Cadherin-like_domain"/>
</dbReference>
<dbReference type="InterPro" id="IPR001119">
    <property type="entry name" value="SLH_dom"/>
</dbReference>
<reference evidence="3 4" key="1">
    <citation type="submission" date="2020-04" db="EMBL/GenBank/DDBJ databases">
        <title>Genome sequencing of novel species.</title>
        <authorList>
            <person name="Heo J."/>
            <person name="Kim S.-J."/>
            <person name="Kim J.-S."/>
            <person name="Hong S.-B."/>
            <person name="Kwon S.-W."/>
        </authorList>
    </citation>
    <scope>NUCLEOTIDE SEQUENCE [LARGE SCALE GENOMIC DNA]</scope>
    <source>
        <strain evidence="3 4">MFER-1</strain>
    </source>
</reference>
<dbReference type="Pfam" id="PF00395">
    <property type="entry name" value="SLH"/>
    <property type="match status" value="3"/>
</dbReference>
<gene>
    <name evidence="3" type="ORF">HH215_27835</name>
</gene>
<dbReference type="RefSeq" id="WP_169282855.1">
    <property type="nucleotide sequence ID" value="NZ_CP051680.1"/>
</dbReference>
<dbReference type="Gene3D" id="2.60.40.10">
    <property type="entry name" value="Immunoglobulins"/>
    <property type="match status" value="2"/>
</dbReference>
<dbReference type="SUPFAM" id="SSF49265">
    <property type="entry name" value="Fibronectin type III"/>
    <property type="match status" value="1"/>
</dbReference>
<organism evidence="3 4">
    <name type="scientific">Cohnella herbarum</name>
    <dbReference type="NCBI Taxonomy" id="2728023"/>
    <lineage>
        <taxon>Bacteria</taxon>
        <taxon>Bacillati</taxon>
        <taxon>Bacillota</taxon>
        <taxon>Bacilli</taxon>
        <taxon>Bacillales</taxon>
        <taxon>Paenibacillaceae</taxon>
        <taxon>Cohnella</taxon>
    </lineage>
</organism>
<dbReference type="EMBL" id="CP051680">
    <property type="protein sequence ID" value="QJD86606.1"/>
    <property type="molecule type" value="Genomic_DNA"/>
</dbReference>
<dbReference type="AlphaFoldDB" id="A0A7Z2VNJ0"/>
<accession>A0A7Z2VNJ0</accession>
<feature type="domain" description="SLH" evidence="2">
    <location>
        <begin position="930"/>
        <end position="985"/>
    </location>
</feature>
<protein>
    <recommendedName>
        <fullName evidence="2">SLH domain-containing protein</fullName>
    </recommendedName>
</protein>
<feature type="region of interest" description="Disordered" evidence="1">
    <location>
        <begin position="632"/>
        <end position="656"/>
    </location>
</feature>
<evidence type="ECO:0000313" key="3">
    <source>
        <dbReference type="EMBL" id="QJD86606.1"/>
    </source>
</evidence>
<dbReference type="PANTHER" id="PTHR43308">
    <property type="entry name" value="OUTER MEMBRANE PROTEIN ALPHA-RELATED"/>
    <property type="match status" value="1"/>
</dbReference>